<feature type="compositionally biased region" description="Polar residues" evidence="2">
    <location>
        <begin position="501"/>
        <end position="513"/>
    </location>
</feature>
<keyword evidence="4" id="KW-1185">Reference proteome</keyword>
<feature type="compositionally biased region" description="Polar residues" evidence="2">
    <location>
        <begin position="44"/>
        <end position="87"/>
    </location>
</feature>
<feature type="region of interest" description="Disordered" evidence="2">
    <location>
        <begin position="155"/>
        <end position="239"/>
    </location>
</feature>
<feature type="coiled-coil region" evidence="1">
    <location>
        <begin position="687"/>
        <end position="728"/>
    </location>
</feature>
<dbReference type="PANTHER" id="PTHR23159">
    <property type="entry name" value="CENTROSOMAL PROTEIN 2"/>
    <property type="match status" value="1"/>
</dbReference>
<feature type="coiled-coil region" evidence="1">
    <location>
        <begin position="1410"/>
        <end position="1621"/>
    </location>
</feature>
<feature type="compositionally biased region" description="Basic and acidic residues" evidence="2">
    <location>
        <begin position="1877"/>
        <end position="1907"/>
    </location>
</feature>
<feature type="compositionally biased region" description="Polar residues" evidence="2">
    <location>
        <begin position="125"/>
        <end position="136"/>
    </location>
</feature>
<feature type="compositionally biased region" description="Low complexity" evidence="2">
    <location>
        <begin position="202"/>
        <end position="217"/>
    </location>
</feature>
<feature type="region of interest" description="Disordered" evidence="2">
    <location>
        <begin position="33"/>
        <end position="139"/>
    </location>
</feature>
<comment type="caution">
    <text evidence="3">The sequence shown here is derived from an EMBL/GenBank/DDBJ whole genome shotgun (WGS) entry which is preliminary data.</text>
</comment>
<feature type="region of interest" description="Disordered" evidence="2">
    <location>
        <begin position="1743"/>
        <end position="1766"/>
    </location>
</feature>
<dbReference type="Gene3D" id="1.10.287.1490">
    <property type="match status" value="1"/>
</dbReference>
<feature type="region of interest" description="Disordered" evidence="2">
    <location>
        <begin position="1875"/>
        <end position="1957"/>
    </location>
</feature>
<proteinExistence type="predicted"/>
<keyword evidence="1" id="KW-0175">Coiled coil</keyword>
<name>A0ABR3GNS5_9PEZI</name>
<feature type="compositionally biased region" description="Pro residues" evidence="2">
    <location>
        <begin position="368"/>
        <end position="378"/>
    </location>
</feature>
<dbReference type="SUPFAM" id="SSF57997">
    <property type="entry name" value="Tropomyosin"/>
    <property type="match status" value="2"/>
</dbReference>
<dbReference type="EMBL" id="JBBBZM010000033">
    <property type="protein sequence ID" value="KAL0637588.1"/>
    <property type="molecule type" value="Genomic_DNA"/>
</dbReference>
<sequence length="1957" mass="218610">MEKTRQDPDEKVRLNVGRRNHEWKVFASVAKRMKPAPLAGNIDAAQSSPAGRTRNLTDNGNAAPSSSPAGRTRNRTSLLDNGNTAPSSLPAGRTRNRTSLAAGNSNIAQASSSPGRIGGRVSLAASDSNAPRTSSPPGRIMDRISLAAVQMQDAIPSQANTARPASLRKQAMRRVRQSDPGPFLSQGDTTTTRERRSIGITSGAPASAFASDSASASRPVATPSRRRRSINVSRNHRRHTFAVQTNRQLASPTPEAVSQEIQFFPLKHALSARTRRALRRNDLSEEMNNIDEEKRAGLTKNRIELIRLRRELAESVDRLRELERELVTARHAPSEEPGPLPPIHEEQADDDFDMGFAPDGDNQRQPSASPPRRSPAPAEPRIDNMQVDEAPVPNLRDQKIKDLESMIESLRGDITQRAEEERLRAQEDEVFHDAEEQIMLEEHHALSERIEELTAIKAKKVSFDGDVEDMGAGGGDDSYMGPLADDVEDDVTDTEGEHATFRSSGISPSSQTENDVHTEKTSVLETQNDQLRQTIESLGAKIRDIETELQDTHMSVSEREKAFNKLKMENEKSMRLEKELKLKVAELEEMEGERLEAVGHMMVQTDEVVDQERILMEKKIGNLTEQVEKLQEKIKIVAVEKQEAEARIMAASLQIESLQAAAEFDEASKVEVESQVRALATQISGLESALSDEYNKSERAINEANAQIADLQRTAEAGEAARLDAEAKILIVTSRTKELESAVFEERAGVETRIVELEAAVGAGKIAKTNAETHIATLVNQIQERDVLVSEVKSMYQAQIADLQALVESSEAAKANSEARIVVLTGQVEVLETSIAKQERDIETLIAAGHTEVTDLQAAAEASEAAKAKTEAQIEVLKSQIEDLKEDVSDLTEEKADIEREMDDLRDKIEGLETEIWELREENAEMKREMKILAQDGKEFEDAVNILKEDKAGLETQVECLETKVEELENAAEVLTKAKVSLETEFVSLNAQLSTQQTAAGLTEKILETFEQNVVELRTHIQVLEQTADTSRNEKESFERNITSLRAQILSLENEQKLTGDKNQDLQQTINELRVQINSFEQIVETAGEEKQRLQNAIAESNAQVEVLKNAVQVVNGRKEALEQTLVSLNSQLSKLCEELDAFRAENNIFKQEIEIHKSEIVSLKWRLELSSQEKEVLHHNIKKLEDKVESLESACIDSNEHSRDLQSDIEGLHAEIKTLKQTSDIAEEERSIILQKIRPYIQGEQSLDMAIEEVLTELVMAKNRADENERIRTELSNKIRILAQNDGSDTESTNPEETVERLTDRFKEVRGNVEKLYESHGQIPGGPFEGYDLGDFAWTGSNKSSLSTLGRLVRDMCVKITSAQARAQEMRKGWEQEEEQRRLYGSYLENIATAVGDKGQNLPGKDQTLRVVTERLLALKEQIEAAEKKVEELNDSVARKDNTIKDLETNINNSSQREMALNQKLVNSISAHTATTTCLDKAHRDIEELERVINEKDEKIEMLGATIEQQAISHKTAITKLKQEKNKVVTDMEKQLADLREAKANVEHLASQAYEENISAVKTLRDIVAASKAELEETNETLRAMEISHQETVKQLEGCLAQGRGELSELSRKLRETIEKSSDDILALTTKLMSSESEVRRQKSSLAKAVAKHNSATKQFSAEILSNYNAIASLEKKVQTIQAQHEDDQKAIASLGTDLQTTRNTAEEEKKTLQEKIHSQVQSNDQLKEYISELEEMLQEMEDSEKELEDRLKATESQSQLFQEESSKAQQALEVDKAALQRGLVQLKLLSAAAQASLVNDITALNSLVKEKSQRIQELETVSTNLQNEKSELEVTVDQLDDLFEIEQAKYAETVQNMANEATKFMARFGDVKNQSTRDHRLRQAEGIRNRRKRAREEQEAEENAHSTRMPLTPASSIIASTTEIAKKRDSKRRKYDSGVGVDEEEEFEGTSQVGA</sequence>
<feature type="compositionally biased region" description="Polar residues" evidence="2">
    <location>
        <begin position="1915"/>
        <end position="1925"/>
    </location>
</feature>
<evidence type="ECO:0000313" key="4">
    <source>
        <dbReference type="Proteomes" id="UP001447188"/>
    </source>
</evidence>
<organism evidence="3 4">
    <name type="scientific">Discina gigas</name>
    <dbReference type="NCBI Taxonomy" id="1032678"/>
    <lineage>
        <taxon>Eukaryota</taxon>
        <taxon>Fungi</taxon>
        <taxon>Dikarya</taxon>
        <taxon>Ascomycota</taxon>
        <taxon>Pezizomycotina</taxon>
        <taxon>Pezizomycetes</taxon>
        <taxon>Pezizales</taxon>
        <taxon>Discinaceae</taxon>
        <taxon>Discina</taxon>
    </lineage>
</organism>
<evidence type="ECO:0000313" key="3">
    <source>
        <dbReference type="EMBL" id="KAL0637588.1"/>
    </source>
</evidence>
<feature type="compositionally biased region" description="Polar residues" evidence="2">
    <location>
        <begin position="97"/>
        <end position="114"/>
    </location>
</feature>
<reference evidence="3 4" key="1">
    <citation type="submission" date="2024-02" db="EMBL/GenBank/DDBJ databases">
        <title>Discinaceae phylogenomics.</title>
        <authorList>
            <person name="Dirks A.C."/>
            <person name="James T.Y."/>
        </authorList>
    </citation>
    <scope>NUCLEOTIDE SEQUENCE [LARGE SCALE GENOMIC DNA]</scope>
    <source>
        <strain evidence="3 4">ACD0624</strain>
    </source>
</reference>
<evidence type="ECO:0000256" key="2">
    <source>
        <dbReference type="SAM" id="MobiDB-lite"/>
    </source>
</evidence>
<accession>A0ABR3GNS5</accession>
<feature type="coiled-coil region" evidence="1">
    <location>
        <begin position="800"/>
        <end position="1230"/>
    </location>
</feature>
<feature type="compositionally biased region" description="Basic residues" evidence="2">
    <location>
        <begin position="224"/>
        <end position="239"/>
    </location>
</feature>
<feature type="coiled-coil region" evidence="1">
    <location>
        <begin position="1803"/>
        <end position="1844"/>
    </location>
</feature>
<gene>
    <name evidence="3" type="ORF">Q9L58_003477</name>
</gene>
<evidence type="ECO:0000256" key="1">
    <source>
        <dbReference type="SAM" id="Coils"/>
    </source>
</evidence>
<dbReference type="Proteomes" id="UP001447188">
    <property type="component" value="Unassembled WGS sequence"/>
</dbReference>
<feature type="region of interest" description="Disordered" evidence="2">
    <location>
        <begin position="493"/>
        <end position="529"/>
    </location>
</feature>
<dbReference type="PANTHER" id="PTHR23159:SF31">
    <property type="entry name" value="CENTROSOME-ASSOCIATED PROTEIN CEP250 ISOFORM X1"/>
    <property type="match status" value="1"/>
</dbReference>
<dbReference type="Gene3D" id="1.20.5.340">
    <property type="match status" value="1"/>
</dbReference>
<protein>
    <submittedName>
        <fullName evidence="3">Uncharacterized protein</fullName>
    </submittedName>
</protein>
<feature type="region of interest" description="Disordered" evidence="2">
    <location>
        <begin position="328"/>
        <end position="398"/>
    </location>
</feature>